<dbReference type="InterPro" id="IPR001680">
    <property type="entry name" value="WD40_rpt"/>
</dbReference>
<dbReference type="PANTHER" id="PTHR22889:SF0">
    <property type="entry name" value="WD REPEAT-CONTAINING PROTEIN 89"/>
    <property type="match status" value="1"/>
</dbReference>
<dbReference type="SUPFAM" id="SSF50978">
    <property type="entry name" value="WD40 repeat-like"/>
    <property type="match status" value="1"/>
</dbReference>
<dbReference type="InterPro" id="IPR036322">
    <property type="entry name" value="WD40_repeat_dom_sf"/>
</dbReference>
<protein>
    <submittedName>
        <fullName evidence="4">Putative WD repeat-containing protein</fullName>
    </submittedName>
</protein>
<dbReference type="InterPro" id="IPR039328">
    <property type="entry name" value="WDR89"/>
</dbReference>
<keyword evidence="1 3" id="KW-0853">WD repeat</keyword>
<dbReference type="STRING" id="150374.A0A0N0RTW6"/>
<dbReference type="Pfam" id="PF00400">
    <property type="entry name" value="WD40"/>
    <property type="match status" value="2"/>
</dbReference>
<dbReference type="InterPro" id="IPR019775">
    <property type="entry name" value="WD40_repeat_CS"/>
</dbReference>
<dbReference type="InterPro" id="IPR015943">
    <property type="entry name" value="WD40/YVTN_repeat-like_dom_sf"/>
</dbReference>
<evidence type="ECO:0000256" key="3">
    <source>
        <dbReference type="PROSITE-ProRule" id="PRU00221"/>
    </source>
</evidence>
<organism evidence="4 5">
    <name type="scientific">Escovopsis weberi</name>
    <dbReference type="NCBI Taxonomy" id="150374"/>
    <lineage>
        <taxon>Eukaryota</taxon>
        <taxon>Fungi</taxon>
        <taxon>Dikarya</taxon>
        <taxon>Ascomycota</taxon>
        <taxon>Pezizomycotina</taxon>
        <taxon>Sordariomycetes</taxon>
        <taxon>Hypocreomycetidae</taxon>
        <taxon>Hypocreales</taxon>
        <taxon>Hypocreaceae</taxon>
        <taxon>Escovopsis</taxon>
    </lineage>
</organism>
<comment type="caution">
    <text evidence="4">The sequence shown here is derived from an EMBL/GenBank/DDBJ whole genome shotgun (WGS) entry which is preliminary data.</text>
</comment>
<dbReference type="PANTHER" id="PTHR22889">
    <property type="entry name" value="WD REPEAT-CONTAINING PROTEIN 89"/>
    <property type="match status" value="1"/>
</dbReference>
<dbReference type="Gene3D" id="2.130.10.10">
    <property type="entry name" value="YVTN repeat-like/Quinoprotein amine dehydrogenase"/>
    <property type="match status" value="2"/>
</dbReference>
<keyword evidence="2" id="KW-0677">Repeat</keyword>
<dbReference type="PROSITE" id="PS50082">
    <property type="entry name" value="WD_REPEATS_2"/>
    <property type="match status" value="1"/>
</dbReference>
<evidence type="ECO:0000313" key="4">
    <source>
        <dbReference type="EMBL" id="KOS21403.1"/>
    </source>
</evidence>
<name>A0A0N0RTW6_ESCWE</name>
<dbReference type="EMBL" id="LGSR01000008">
    <property type="protein sequence ID" value="KOS21403.1"/>
    <property type="molecule type" value="Genomic_DNA"/>
</dbReference>
<evidence type="ECO:0000256" key="2">
    <source>
        <dbReference type="ARBA" id="ARBA00022737"/>
    </source>
</evidence>
<gene>
    <name evidence="4" type="ORF">ESCO_005096</name>
</gene>
<proteinExistence type="predicted"/>
<evidence type="ECO:0000256" key="1">
    <source>
        <dbReference type="ARBA" id="ARBA00022574"/>
    </source>
</evidence>
<evidence type="ECO:0000313" key="5">
    <source>
        <dbReference type="Proteomes" id="UP000053831"/>
    </source>
</evidence>
<dbReference type="AlphaFoldDB" id="A0A0N0RTW6"/>
<accession>A0A0N0RTW6</accession>
<reference evidence="4 5" key="1">
    <citation type="submission" date="2015-07" db="EMBL/GenBank/DDBJ databases">
        <title>The genome of the fungus Escovopsis weberi, a specialized disease agent of ant agriculture.</title>
        <authorList>
            <person name="de Man T.J."/>
            <person name="Stajich J.E."/>
            <person name="Kubicek C.P."/>
            <person name="Chenthamara K."/>
            <person name="Atanasova L."/>
            <person name="Druzhinina I.S."/>
            <person name="Birnbaum S."/>
            <person name="Barribeau S.M."/>
            <person name="Teiling C."/>
            <person name="Suen G."/>
            <person name="Currie C."/>
            <person name="Gerardo N.M."/>
        </authorList>
    </citation>
    <scope>NUCLEOTIDE SEQUENCE [LARGE SCALE GENOMIC DNA]</scope>
</reference>
<dbReference type="OrthoDB" id="25131at2759"/>
<sequence>MAYTLSQIDQHHFGGPEDVYVLDAHRTSPGLAAISSDQALSLLDPTRLGAGPLASVATGHEAVTGLRVFDAAGGVVCTAGEDGCVAVWDLRQGARVARFAASQGVSILSLACNQETHTIAVGTELENHTACVHIWDVRSTPAQTAQYDSLHSDDITSLAFHPSTPHLLISGSTDGLASIHDLRVADEDELTVQTFNHDASVHEAAFLSRGEVFALSHDERFRLYDAAEERVTGDAVQDFGDLRETLGCRYVAGVTTKRDGSGAIIGAGAQDRQSFELVYMAKNQQTGLWDMHKDARVSLRGAHGGEVVRSFCCYDEEQVVFTTGEDGNIKAWRASS</sequence>
<feature type="repeat" description="WD" evidence="3">
    <location>
        <begin position="57"/>
        <end position="98"/>
    </location>
</feature>
<dbReference type="SMART" id="SM00320">
    <property type="entry name" value="WD40"/>
    <property type="match status" value="6"/>
</dbReference>
<dbReference type="PROSITE" id="PS00678">
    <property type="entry name" value="WD_REPEATS_1"/>
    <property type="match status" value="1"/>
</dbReference>
<keyword evidence="5" id="KW-1185">Reference proteome</keyword>
<dbReference type="Proteomes" id="UP000053831">
    <property type="component" value="Unassembled WGS sequence"/>
</dbReference>